<dbReference type="STRING" id="1177179.A11A3_02447"/>
<dbReference type="Pfam" id="PF01389">
    <property type="entry name" value="OmpA_membrane"/>
    <property type="match status" value="1"/>
</dbReference>
<dbReference type="OrthoDB" id="6078439at2"/>
<sequence>MKTRWYGALMLGALSLSSPGWAESTVYGTFRGGWTDLDAGSAPSGFDSTDYTFSALGGMAFRAYPESASLGLEGGYGSLGRYADHDLTITALEMAAIGTVHVATGTDLFARLGASRWQADVDGGSNDDGVDVLWGAGFIYGLDALRFRGGYNRYELDDNRVDTYTLGLQYTFK</sequence>
<dbReference type="GO" id="GO:0046930">
    <property type="term" value="C:pore complex"/>
    <property type="evidence" value="ECO:0007669"/>
    <property type="project" value="UniProtKB-KW"/>
</dbReference>
<keyword evidence="5" id="KW-0812">Transmembrane</keyword>
<reference evidence="5 6" key="1">
    <citation type="journal article" date="2012" name="J. Bacteriol.">
        <title>Genome Sequence of the Alkane-Degrading Bacterium Alcanivorax hongdengensis Type Strain A-11-3.</title>
        <authorList>
            <person name="Lai Q."/>
            <person name="Shao Z."/>
        </authorList>
    </citation>
    <scope>NUCLEOTIDE SEQUENCE [LARGE SCALE GENOMIC DNA]</scope>
    <source>
        <strain evidence="5 6">A-11-3</strain>
    </source>
</reference>
<protein>
    <submittedName>
        <fullName evidence="5">OmpA-like transmembrane region</fullName>
    </submittedName>
</protein>
<keyword evidence="5" id="KW-0472">Membrane</keyword>
<dbReference type="GO" id="GO:0015288">
    <property type="term" value="F:porin activity"/>
    <property type="evidence" value="ECO:0007669"/>
    <property type="project" value="UniProtKB-KW"/>
</dbReference>
<feature type="domain" description="Outer membrane protein OmpA-like transmembrane" evidence="4">
    <location>
        <begin position="23"/>
        <end position="142"/>
    </location>
</feature>
<gene>
    <name evidence="5" type="ORF">A11A3_02447</name>
</gene>
<dbReference type="SUPFAM" id="SSF56925">
    <property type="entry name" value="OMPA-like"/>
    <property type="match status" value="1"/>
</dbReference>
<feature type="chain" id="PRO_5003948694" evidence="3">
    <location>
        <begin position="23"/>
        <end position="173"/>
    </location>
</feature>
<dbReference type="RefSeq" id="WP_008927676.1">
    <property type="nucleotide sequence ID" value="NZ_AMRJ01000002.1"/>
</dbReference>
<evidence type="ECO:0000256" key="2">
    <source>
        <dbReference type="ARBA" id="ARBA00023114"/>
    </source>
</evidence>
<dbReference type="PATRIC" id="fig|1177179.3.peg.484"/>
<dbReference type="eggNOG" id="COG3637">
    <property type="taxonomic scope" value="Bacteria"/>
</dbReference>
<keyword evidence="2" id="KW-0406">Ion transport</keyword>
<keyword evidence="6" id="KW-1185">Reference proteome</keyword>
<dbReference type="GO" id="GO:0009279">
    <property type="term" value="C:cell outer membrane"/>
    <property type="evidence" value="ECO:0007669"/>
    <property type="project" value="InterPro"/>
</dbReference>
<keyword evidence="2" id="KW-0626">Porin</keyword>
<dbReference type="EMBL" id="AMRJ01000002">
    <property type="protein sequence ID" value="EKF75692.1"/>
    <property type="molecule type" value="Genomic_DNA"/>
</dbReference>
<name>L0WHQ9_9GAMM</name>
<organism evidence="5 6">
    <name type="scientific">Alcanivorax hongdengensis A-11-3</name>
    <dbReference type="NCBI Taxonomy" id="1177179"/>
    <lineage>
        <taxon>Bacteria</taxon>
        <taxon>Pseudomonadati</taxon>
        <taxon>Pseudomonadota</taxon>
        <taxon>Gammaproteobacteria</taxon>
        <taxon>Oceanospirillales</taxon>
        <taxon>Alcanivoracaceae</taxon>
        <taxon>Alcanivorax</taxon>
    </lineage>
</organism>
<evidence type="ECO:0000256" key="1">
    <source>
        <dbReference type="ARBA" id="ARBA00005710"/>
    </source>
</evidence>
<keyword evidence="3" id="KW-0732">Signal</keyword>
<comment type="similarity">
    <text evidence="1">Belongs to the outer membrane OOP (TC 1.B.6) superfamily. OmpA family.</text>
</comment>
<dbReference type="Proteomes" id="UP000010164">
    <property type="component" value="Unassembled WGS sequence"/>
</dbReference>
<dbReference type="InterPro" id="IPR000498">
    <property type="entry name" value="OmpA-like_TM_dom"/>
</dbReference>
<feature type="signal peptide" evidence="3">
    <location>
        <begin position="1"/>
        <end position="22"/>
    </location>
</feature>
<proteinExistence type="inferred from homology"/>
<dbReference type="InterPro" id="IPR011250">
    <property type="entry name" value="OMP/PagP_B-barrel"/>
</dbReference>
<dbReference type="AlphaFoldDB" id="L0WHQ9"/>
<keyword evidence="2" id="KW-0813">Transport</keyword>
<comment type="caution">
    <text evidence="5">The sequence shown here is derived from an EMBL/GenBank/DDBJ whole genome shotgun (WGS) entry which is preliminary data.</text>
</comment>
<accession>L0WHQ9</accession>
<evidence type="ECO:0000256" key="3">
    <source>
        <dbReference type="SAM" id="SignalP"/>
    </source>
</evidence>
<evidence type="ECO:0000259" key="4">
    <source>
        <dbReference type="Pfam" id="PF01389"/>
    </source>
</evidence>
<evidence type="ECO:0000313" key="5">
    <source>
        <dbReference type="EMBL" id="EKF75692.1"/>
    </source>
</evidence>
<evidence type="ECO:0000313" key="6">
    <source>
        <dbReference type="Proteomes" id="UP000010164"/>
    </source>
</evidence>
<dbReference type="Gene3D" id="2.40.160.20">
    <property type="match status" value="1"/>
</dbReference>